<organism evidence="14 15">
    <name type="scientific">Clostridium hominis</name>
    <dbReference type="NCBI Taxonomy" id="2763036"/>
    <lineage>
        <taxon>Bacteria</taxon>
        <taxon>Bacillati</taxon>
        <taxon>Bacillota</taxon>
        <taxon>Clostridia</taxon>
        <taxon>Eubacteriales</taxon>
        <taxon>Clostridiaceae</taxon>
        <taxon>Clostridium</taxon>
    </lineage>
</organism>
<dbReference type="PRINTS" id="PR00173">
    <property type="entry name" value="EDTRNSPORT"/>
</dbReference>
<dbReference type="PIRSF" id="PIRSF006603">
    <property type="entry name" value="DinF"/>
    <property type="match status" value="1"/>
</dbReference>
<evidence type="ECO:0000313" key="15">
    <source>
        <dbReference type="Proteomes" id="UP000596929"/>
    </source>
</evidence>
<evidence type="ECO:0000256" key="13">
    <source>
        <dbReference type="SAM" id="Phobius"/>
    </source>
</evidence>
<feature type="transmembrane region" description="Helical" evidence="13">
    <location>
        <begin position="316"/>
        <end position="339"/>
    </location>
</feature>
<feature type="transmembrane region" description="Helical" evidence="13">
    <location>
        <begin position="50"/>
        <end position="76"/>
    </location>
</feature>
<gene>
    <name evidence="14" type="ORF">H8S20_02375</name>
</gene>
<dbReference type="CDD" id="cd13138">
    <property type="entry name" value="MATE_yoeA_like"/>
    <property type="match status" value="1"/>
</dbReference>
<dbReference type="EMBL" id="JACOOO010000004">
    <property type="protein sequence ID" value="MBC5627730.1"/>
    <property type="molecule type" value="Genomic_DNA"/>
</dbReference>
<evidence type="ECO:0000256" key="7">
    <source>
        <dbReference type="ARBA" id="ARBA00022475"/>
    </source>
</evidence>
<keyword evidence="9 13" id="KW-1133">Transmembrane helix</keyword>
<evidence type="ECO:0000256" key="12">
    <source>
        <dbReference type="ARBA" id="ARBA00031636"/>
    </source>
</evidence>
<keyword evidence="15" id="KW-1185">Reference proteome</keyword>
<dbReference type="InterPro" id="IPR002528">
    <property type="entry name" value="MATE_fam"/>
</dbReference>
<feature type="transmembrane region" description="Helical" evidence="13">
    <location>
        <begin position="411"/>
        <end position="430"/>
    </location>
</feature>
<dbReference type="Pfam" id="PF01554">
    <property type="entry name" value="MatE"/>
    <property type="match status" value="2"/>
</dbReference>
<evidence type="ECO:0000256" key="6">
    <source>
        <dbReference type="ARBA" id="ARBA00022449"/>
    </source>
</evidence>
<comment type="similarity">
    <text evidence="3">Belongs to the multi antimicrobial extrusion (MATE) (TC 2.A.66.1) family.</text>
</comment>
<evidence type="ECO:0000256" key="11">
    <source>
        <dbReference type="ARBA" id="ARBA00023136"/>
    </source>
</evidence>
<proteinExistence type="inferred from homology"/>
<evidence type="ECO:0000256" key="9">
    <source>
        <dbReference type="ARBA" id="ARBA00022989"/>
    </source>
</evidence>
<evidence type="ECO:0000256" key="3">
    <source>
        <dbReference type="ARBA" id="ARBA00010199"/>
    </source>
</evidence>
<dbReference type="Proteomes" id="UP000596929">
    <property type="component" value="Unassembled WGS sequence"/>
</dbReference>
<feature type="transmembrane region" description="Helical" evidence="13">
    <location>
        <begin position="351"/>
        <end position="373"/>
    </location>
</feature>
<feature type="transmembrane region" description="Helical" evidence="13">
    <location>
        <begin position="161"/>
        <end position="184"/>
    </location>
</feature>
<evidence type="ECO:0000256" key="1">
    <source>
        <dbReference type="ARBA" id="ARBA00003408"/>
    </source>
</evidence>
<dbReference type="PANTHER" id="PTHR43298">
    <property type="entry name" value="MULTIDRUG RESISTANCE PROTEIN NORM-RELATED"/>
    <property type="match status" value="1"/>
</dbReference>
<comment type="caution">
    <text evidence="14">The sequence shown here is derived from an EMBL/GenBank/DDBJ whole genome shotgun (WGS) entry which is preliminary data.</text>
</comment>
<keyword evidence="11 13" id="KW-0472">Membrane</keyword>
<keyword evidence="5" id="KW-0813">Transport</keyword>
<evidence type="ECO:0000256" key="4">
    <source>
        <dbReference type="ARBA" id="ARBA00020268"/>
    </source>
</evidence>
<comment type="subcellular location">
    <subcellularLocation>
        <location evidence="2">Cell membrane</location>
        <topology evidence="2">Multi-pass membrane protein</topology>
    </subcellularLocation>
</comment>
<dbReference type="InterPro" id="IPR050222">
    <property type="entry name" value="MATE_MdtK"/>
</dbReference>
<dbReference type="NCBIfam" id="TIGR00797">
    <property type="entry name" value="matE"/>
    <property type="match status" value="1"/>
</dbReference>
<keyword evidence="6" id="KW-0050">Antiport</keyword>
<accession>A0ABR7D8M5</accession>
<comment type="function">
    <text evidence="1">Multidrug efflux pump.</text>
</comment>
<keyword evidence="7" id="KW-1003">Cell membrane</keyword>
<keyword evidence="10" id="KW-0406">Ion transport</keyword>
<feature type="transmembrane region" description="Helical" evidence="13">
    <location>
        <begin position="130"/>
        <end position="154"/>
    </location>
</feature>
<evidence type="ECO:0000256" key="2">
    <source>
        <dbReference type="ARBA" id="ARBA00004651"/>
    </source>
</evidence>
<feature type="transmembrane region" description="Helical" evidence="13">
    <location>
        <begin position="380"/>
        <end position="399"/>
    </location>
</feature>
<protein>
    <recommendedName>
        <fullName evidence="4">Probable multidrug resistance protein NorM</fullName>
    </recommendedName>
    <alternativeName>
        <fullName evidence="12">Multidrug-efflux transporter</fullName>
    </alternativeName>
</protein>
<evidence type="ECO:0000256" key="8">
    <source>
        <dbReference type="ARBA" id="ARBA00022692"/>
    </source>
</evidence>
<feature type="transmembrane region" description="Helical" evidence="13">
    <location>
        <begin position="88"/>
        <end position="110"/>
    </location>
</feature>
<feature type="transmembrane region" description="Helical" evidence="13">
    <location>
        <begin position="190"/>
        <end position="209"/>
    </location>
</feature>
<name>A0ABR7D8M5_9CLOT</name>
<sequence length="448" mass="49088">MTKGNPSKLIMRFALPMILGNIFQQIYNLVDTIIVGRFVGADALAAVGSSFAIITFITSIIIGLAMGVGILFAQFYGAKELERFKESIVVSVVFIGGITVMLMVISILGIDVILNMFNMPKELFSSSKDYLIIILFGLAFIFIYNLATALLRAIGDSKRPLYFLIISSIINVVLDLVFVINFGLGVRGAAYATIIAQGVSALLAFIYVVKNVSFIKFKAKDIRISSTTLKLVIKYSVLTAVQQSIMNFGILMVQGLVNKFGVTVMAAFAAGVKIDSIAYMPVQDFGNAFATYVAQNKGAEKLDRIKEGVKSTIKTIIIFCLVTSTLILIFSRYIMLLFVDKSEVEVIALGVEYISVVSIFYVLIGFLFMFYGLYRGIGMLNMSIILTIVSLGTRVILAYVLSETALGARGIWWSIPIGWALADLLGVIAYRKKLGKQWSKVAKYGVEA</sequence>
<reference evidence="14 15" key="1">
    <citation type="submission" date="2020-08" db="EMBL/GenBank/DDBJ databases">
        <title>Genome public.</title>
        <authorList>
            <person name="Liu C."/>
            <person name="Sun Q."/>
        </authorList>
    </citation>
    <scope>NUCLEOTIDE SEQUENCE [LARGE SCALE GENOMIC DNA]</scope>
    <source>
        <strain evidence="14 15">NSJ-6</strain>
    </source>
</reference>
<evidence type="ECO:0000313" key="14">
    <source>
        <dbReference type="EMBL" id="MBC5627730.1"/>
    </source>
</evidence>
<dbReference type="InterPro" id="IPR048279">
    <property type="entry name" value="MdtK-like"/>
</dbReference>
<dbReference type="RefSeq" id="WP_186859412.1">
    <property type="nucleotide sequence ID" value="NZ_JACOOO010000004.1"/>
</dbReference>
<keyword evidence="8 13" id="KW-0812">Transmembrane</keyword>
<dbReference type="PANTHER" id="PTHR43298:SF2">
    <property type="entry name" value="FMN_FAD EXPORTER YEEO-RELATED"/>
    <property type="match status" value="1"/>
</dbReference>
<evidence type="ECO:0000256" key="10">
    <source>
        <dbReference type="ARBA" id="ARBA00023065"/>
    </source>
</evidence>
<evidence type="ECO:0000256" key="5">
    <source>
        <dbReference type="ARBA" id="ARBA00022448"/>
    </source>
</evidence>
<feature type="transmembrane region" description="Helical" evidence="13">
    <location>
        <begin position="9"/>
        <end position="30"/>
    </location>
</feature>